<organism evidence="3 4">
    <name type="scientific">Candidatus Sulfuritelmatomonas gaucii</name>
    <dbReference type="NCBI Taxonomy" id="2043161"/>
    <lineage>
        <taxon>Bacteria</taxon>
        <taxon>Pseudomonadati</taxon>
        <taxon>Acidobacteriota</taxon>
        <taxon>Terriglobia</taxon>
        <taxon>Terriglobales</taxon>
        <taxon>Acidobacteriaceae</taxon>
        <taxon>Candidatus Sulfuritelmatomonas</taxon>
    </lineage>
</organism>
<feature type="transmembrane region" description="Helical" evidence="2">
    <location>
        <begin position="1042"/>
        <end position="1068"/>
    </location>
</feature>
<evidence type="ECO:0000313" key="3">
    <source>
        <dbReference type="EMBL" id="SPE24408.1"/>
    </source>
</evidence>
<feature type="transmembrane region" description="Helical" evidence="2">
    <location>
        <begin position="913"/>
        <end position="932"/>
    </location>
</feature>
<feature type="transmembrane region" description="Helical" evidence="2">
    <location>
        <begin position="12"/>
        <end position="32"/>
    </location>
</feature>
<dbReference type="PANTHER" id="PTHR32063:SF8">
    <property type="entry name" value="CATION EFFLUX PROTEIN"/>
    <property type="match status" value="1"/>
</dbReference>
<dbReference type="Gene3D" id="1.20.1640.10">
    <property type="entry name" value="Multidrug efflux transporter AcrB transmembrane domain"/>
    <property type="match status" value="2"/>
</dbReference>
<dbReference type="InterPro" id="IPR027463">
    <property type="entry name" value="AcrB_DN_DC_subdom"/>
</dbReference>
<dbReference type="Pfam" id="PF00873">
    <property type="entry name" value="ACR_tran"/>
    <property type="match status" value="1"/>
</dbReference>
<reference evidence="4" key="1">
    <citation type="submission" date="2018-02" db="EMBL/GenBank/DDBJ databases">
        <authorList>
            <person name="Hausmann B."/>
        </authorList>
    </citation>
    <scope>NUCLEOTIDE SEQUENCE [LARGE SCALE GENOMIC DNA]</scope>
    <source>
        <strain evidence="4">Peat soil MAG SbA5</strain>
    </source>
</reference>
<dbReference type="Gene3D" id="3.30.70.1440">
    <property type="entry name" value="Multidrug efflux transporter AcrB pore domain"/>
    <property type="match status" value="1"/>
</dbReference>
<keyword evidence="2" id="KW-0472">Membrane</keyword>
<evidence type="ECO:0000313" key="4">
    <source>
        <dbReference type="Proteomes" id="UP000239735"/>
    </source>
</evidence>
<dbReference type="SUPFAM" id="SSF82866">
    <property type="entry name" value="Multidrug efflux transporter AcrB transmembrane domain"/>
    <property type="match status" value="2"/>
</dbReference>
<keyword evidence="2" id="KW-1133">Transmembrane helix</keyword>
<dbReference type="InterPro" id="IPR001036">
    <property type="entry name" value="Acrflvin-R"/>
</dbReference>
<dbReference type="OrthoDB" id="9757876at2"/>
<feature type="transmembrane region" description="Helical" evidence="2">
    <location>
        <begin position="965"/>
        <end position="992"/>
    </location>
</feature>
<dbReference type="GO" id="GO:0005886">
    <property type="term" value="C:plasma membrane"/>
    <property type="evidence" value="ECO:0007669"/>
    <property type="project" value="TreeGrafter"/>
</dbReference>
<feature type="transmembrane region" description="Helical" evidence="2">
    <location>
        <begin position="939"/>
        <end position="959"/>
    </location>
</feature>
<keyword evidence="2" id="KW-0812">Transmembrane</keyword>
<feature type="transmembrane region" description="Helical" evidence="2">
    <location>
        <begin position="335"/>
        <end position="351"/>
    </location>
</feature>
<dbReference type="Proteomes" id="UP000239735">
    <property type="component" value="Unassembled WGS sequence"/>
</dbReference>
<accession>A0A2N9LMB6</accession>
<feature type="transmembrane region" description="Helical" evidence="2">
    <location>
        <begin position="358"/>
        <end position="378"/>
    </location>
</feature>
<feature type="transmembrane region" description="Helical" evidence="2">
    <location>
        <begin position="1013"/>
        <end position="1030"/>
    </location>
</feature>
<protein>
    <submittedName>
        <fullName evidence="3">RND transporter, hydrophobe/amphiphile efflux-1 (HAE1) family, permease protein</fullName>
    </submittedName>
</protein>
<feature type="transmembrane region" description="Helical" evidence="2">
    <location>
        <begin position="428"/>
        <end position="448"/>
    </location>
</feature>
<evidence type="ECO:0000256" key="2">
    <source>
        <dbReference type="SAM" id="Phobius"/>
    </source>
</evidence>
<dbReference type="Gene3D" id="3.30.70.1430">
    <property type="entry name" value="Multidrug efflux transporter AcrB pore domain"/>
    <property type="match status" value="2"/>
</dbReference>
<name>A0A2N9LMB6_9BACT</name>
<dbReference type="EMBL" id="OKRB01000103">
    <property type="protein sequence ID" value="SPE24408.1"/>
    <property type="molecule type" value="Genomic_DNA"/>
</dbReference>
<dbReference type="Gene3D" id="3.30.2090.10">
    <property type="entry name" value="Multidrug efflux transporter AcrB TolC docking domain, DN and DC subdomains"/>
    <property type="match status" value="2"/>
</dbReference>
<dbReference type="SUPFAM" id="SSF82693">
    <property type="entry name" value="Multidrug efflux transporter AcrB pore domain, PN1, PN2, PC1 and PC2 subdomains"/>
    <property type="match status" value="2"/>
</dbReference>
<sequence length="1085" mass="117851">MPKFALRYPFFILMICLVIALIGTVTMITMPVDLFPEIDMPVVVVATFYNGMPPEQIEADITDTFERFFTLAANVDHSESRSLTGVSIIKIYFKPGTNADAALSNVANLAMADLRRLPPGTLPPVVLGMTASTQPVCLVTLKGEGLNETRLKDLAQYQVRNQISNVQGASVPQPYGGTYRQIQIYVDPLKLEARNLSLNDVVTAVNNSNLILPAGDVRIGSKDFNIYANSQFPDANAMNEMPLKSVGNSSVLVADVGKAVDAGALQYNIVRIDGQKSVYVPIFKQGGGSNTITIVKGIKAAIKNLVDIPAQLKTAVVFDQSVFVKLAIANVSREAAIGLLMTGVMILVFLGSPRATIAVLLAVPLSMLVCLLIVNWMGGSINTMLLGGLALVFSRLIDNGVIVLENIFRHMEMGKAPQVASDEGGTEVSMAVLAATFTTAIVFFPVTSFNGVSKYLFTPLALGVALSIFASYFFAMTVVPLFCAKFISLDLLGEEHEGEHDAVVGRKPMFFKRFLIGFNRRFYQLVERYEKLAYRVLRRPGLTTAVIFAGMAILTVITFPFLGRAYFPRTDPGQFIIDVHMPSGSRIEVSNDYIARVEQVIRSVVKPKDLDMIVSNIGVYPDLSAIYTTNASMDTAFVQTSLKEDHSIGSYEYMRRVQAKLSREMPELTTYFQAGGLIDGVINQGLPAPIDIQVGSQDIDGAYALAQQLAAKIRTIPNVASVYIPQNINYPGLKLNIDRERASLIGLSAKDVVDDVITAMTSDGQVAPSYWIDPKTGNNYMVTVQYADRWIDNMSMQDFRNIPLRGERPAGYSPSEEGREADPVSPAMFTGDHRSGYVPLGQVADIQQINTPTEVDHYQIRPVIDIYVATRTEALQAVGARINRLVTSTPHDRDTVLTVHGAVMNMNEAFHDFGIGLIIAIALVYLILMAQFASFLDPFIILMAIPPGLVGVVLILVMTGSTLNIMSLMGVIMMAGIVVSNSILIVEFAGILHKEGETLLEATVTACRVRLRPILMTSVATLLGMIPLALGLEAGSEQYAPLARAIIGGLALSVVVTVFLVPAVYLLIHGRSEPKPAAAEGTDHE</sequence>
<dbReference type="PRINTS" id="PR00702">
    <property type="entry name" value="ACRIFLAVINRP"/>
</dbReference>
<dbReference type="AlphaFoldDB" id="A0A2N9LMB6"/>
<gene>
    <name evidence="3" type="ORF">SBA5_450062</name>
</gene>
<evidence type="ECO:0000256" key="1">
    <source>
        <dbReference type="SAM" id="MobiDB-lite"/>
    </source>
</evidence>
<dbReference type="PANTHER" id="PTHR32063">
    <property type="match status" value="1"/>
</dbReference>
<feature type="transmembrane region" description="Helical" evidence="2">
    <location>
        <begin position="460"/>
        <end position="483"/>
    </location>
</feature>
<feature type="region of interest" description="Disordered" evidence="1">
    <location>
        <begin position="805"/>
        <end position="828"/>
    </location>
</feature>
<dbReference type="SUPFAM" id="SSF82714">
    <property type="entry name" value="Multidrug efflux transporter AcrB TolC docking domain, DN and DC subdomains"/>
    <property type="match status" value="1"/>
</dbReference>
<dbReference type="Gene3D" id="3.30.70.1320">
    <property type="entry name" value="Multidrug efflux transporter AcrB pore domain like"/>
    <property type="match status" value="1"/>
</dbReference>
<proteinExistence type="predicted"/>
<feature type="transmembrane region" description="Helical" evidence="2">
    <location>
        <begin position="541"/>
        <end position="562"/>
    </location>
</feature>
<dbReference type="GO" id="GO:0042910">
    <property type="term" value="F:xenobiotic transmembrane transporter activity"/>
    <property type="evidence" value="ECO:0007669"/>
    <property type="project" value="TreeGrafter"/>
</dbReference>